<dbReference type="AlphaFoldDB" id="U1HKY7"/>
<dbReference type="Pfam" id="PF23076">
    <property type="entry name" value="PH_FT_C"/>
    <property type="match status" value="1"/>
</dbReference>
<feature type="compositionally biased region" description="Polar residues" evidence="1">
    <location>
        <begin position="516"/>
        <end position="526"/>
    </location>
</feature>
<dbReference type="EMBL" id="KE721277">
    <property type="protein sequence ID" value="ERF70930.1"/>
    <property type="molecule type" value="Genomic_DNA"/>
</dbReference>
<evidence type="ECO:0000256" key="1">
    <source>
        <dbReference type="SAM" id="MobiDB-lite"/>
    </source>
</evidence>
<dbReference type="Pfam" id="PF26082">
    <property type="entry name" value="zf-C2H2_AcuF"/>
    <property type="match status" value="1"/>
</dbReference>
<dbReference type="eggNOG" id="ENOG502SUJA">
    <property type="taxonomic scope" value="Eukaryota"/>
</dbReference>
<dbReference type="InterPro" id="IPR057081">
    <property type="entry name" value="PH_N"/>
</dbReference>
<protein>
    <recommendedName>
        <fullName evidence="2">C2H2-type domain-containing protein</fullName>
    </recommendedName>
</protein>
<organism evidence="3 4">
    <name type="scientific">Endocarpon pusillum (strain Z07020 / HMAS-L-300199)</name>
    <name type="common">Lichen-forming fungus</name>
    <dbReference type="NCBI Taxonomy" id="1263415"/>
    <lineage>
        <taxon>Eukaryota</taxon>
        <taxon>Fungi</taxon>
        <taxon>Dikarya</taxon>
        <taxon>Ascomycota</taxon>
        <taxon>Pezizomycotina</taxon>
        <taxon>Eurotiomycetes</taxon>
        <taxon>Chaetothyriomycetidae</taxon>
        <taxon>Verrucariales</taxon>
        <taxon>Verrucariaceae</taxon>
        <taxon>Endocarpon</taxon>
    </lineage>
</organism>
<dbReference type="Pfam" id="PF23074">
    <property type="entry name" value="PH_FT_N"/>
    <property type="match status" value="1"/>
</dbReference>
<dbReference type="PANTHER" id="PTHR35391">
    <property type="entry name" value="C2H2-TYPE DOMAIN-CONTAINING PROTEIN-RELATED"/>
    <property type="match status" value="1"/>
</dbReference>
<evidence type="ECO:0000313" key="4">
    <source>
        <dbReference type="Proteomes" id="UP000019373"/>
    </source>
</evidence>
<keyword evidence="4" id="KW-1185">Reference proteome</keyword>
<dbReference type="SMART" id="SM00355">
    <property type="entry name" value="ZnF_C2H2"/>
    <property type="match status" value="2"/>
</dbReference>
<feature type="domain" description="C2H2-type" evidence="2">
    <location>
        <begin position="402"/>
        <end position="430"/>
    </location>
</feature>
<feature type="region of interest" description="Disordered" evidence="1">
    <location>
        <begin position="274"/>
        <end position="294"/>
    </location>
</feature>
<dbReference type="PANTHER" id="PTHR35391:SF3">
    <property type="entry name" value="FINGER DOMAIN PROTEIN, PUTATIVE (AFU_ORTHOLOGUE AFUA_8G04300)-RELATED"/>
    <property type="match status" value="1"/>
</dbReference>
<dbReference type="HOGENOM" id="CLU_326525_0_0_1"/>
<dbReference type="InterPro" id="IPR057082">
    <property type="entry name" value="PH_C"/>
</dbReference>
<reference evidence="4" key="1">
    <citation type="journal article" date="2014" name="BMC Genomics">
        <title>Genome characteristics reveal the impact of lichenization on lichen-forming fungus Endocarpon pusillum Hedwig (Verrucariales, Ascomycota).</title>
        <authorList>
            <person name="Wang Y.-Y."/>
            <person name="Liu B."/>
            <person name="Zhang X.-Y."/>
            <person name="Zhou Q.-M."/>
            <person name="Zhang T."/>
            <person name="Li H."/>
            <person name="Yu Y.-F."/>
            <person name="Zhang X.-L."/>
            <person name="Hao X.-Y."/>
            <person name="Wang M."/>
            <person name="Wang L."/>
            <person name="Wei J.-C."/>
        </authorList>
    </citation>
    <scope>NUCLEOTIDE SEQUENCE [LARGE SCALE GENOMIC DNA]</scope>
    <source>
        <strain evidence="4">Z07020 / HMAS-L-300199</strain>
    </source>
</reference>
<dbReference type="OrthoDB" id="6133115at2759"/>
<feature type="compositionally biased region" description="Basic and acidic residues" evidence="1">
    <location>
        <begin position="278"/>
        <end position="294"/>
    </location>
</feature>
<feature type="region of interest" description="Disordered" evidence="1">
    <location>
        <begin position="847"/>
        <end position="882"/>
    </location>
</feature>
<feature type="compositionally biased region" description="Acidic residues" evidence="1">
    <location>
        <begin position="498"/>
        <end position="511"/>
    </location>
</feature>
<dbReference type="GeneID" id="19241608"/>
<evidence type="ECO:0000259" key="2">
    <source>
        <dbReference type="SMART" id="SM00355"/>
    </source>
</evidence>
<dbReference type="InterPro" id="IPR058925">
    <property type="entry name" value="zf-C2H2_AcuF"/>
</dbReference>
<dbReference type="Proteomes" id="UP000019373">
    <property type="component" value="Unassembled WGS sequence"/>
</dbReference>
<proteinExistence type="predicted"/>
<accession>U1HKY7</accession>
<dbReference type="RefSeq" id="XP_007803384.1">
    <property type="nucleotide sequence ID" value="XM_007805193.1"/>
</dbReference>
<feature type="compositionally biased region" description="Polar residues" evidence="1">
    <location>
        <begin position="542"/>
        <end position="553"/>
    </location>
</feature>
<gene>
    <name evidence="3" type="ORF">EPUS_06715</name>
</gene>
<sequence length="882" mass="100284">MEPTLRGDSSVSSDYLLTWIARGEHRQPKTNPDHSESPNLGFASNFLEACQQLLANIWTCCRLDRTRTVLQQRRIRDNLSRLVLWSDSLDHGQLDVCVERSAEVHDCVLEILLKIGTALVKGVYTIEAVRSALPNEDITAPLRTVSEHLDKAKSILDIPDEEIETSDTDSGSLEIDSSIARTELKFHKDLHNYMICLADLNPLLEETIEVDLSGRRQEDQAWAITFHVTDAAWYLVLQIHDKFRNAQTSLVERLGEANWQRFLRIRKHGRQQSLLQDEAEHQDGGRREEKVNEEDAKLLSNCAQRQEYAEPKSIFRSLSEFHDSGLGSSKPARSQAAASLASHSSFRSTLTENHQGRPRVPSMPPEVFSGKPFICFICGKKLTVIKNRIDWKMHVFLDLQPYICTFAGCRDMLVTFPTRALWFEHELQQHRVKESYKCNDCGQEVGSRDLFIRHLEVDHHMPLNNQQQATGWLSRRQFATHVACHMEEIALTSLPRNDEDDSDGSAVDEDDPTHSFPKSDNASSIQLERISDSPVADESDCTHPSSSKLNDASSVHVESARQSSSTDTKSEHWVTKVFLDTSTTLLTKTGAISRCYGEHTPEARTRLKEEFKEILEIAFGSGSELVARLYYREGDHRARILCKWPSSSNGGSKYSCLPLNVLEFHRAESSLQICTKKRGSSKLDLWANFVFSTIERLVVFYCTLLSLRGHDSCMPVTNIQDYELVGEAELFAGKIIDDNYLHALRVYRDRYSRAVRLQASVHKGEMKRVPIWTAFITQYLVFPTWLRLASPTLVYLRELRRHIFSSDYEPQVTNRGEHVFKFTSAGDAMAFVQTIEDLAELYSPLSQSVHSQPFPPEPLPLHSQHPPSPSPPPQHPQHSRTN</sequence>
<feature type="region of interest" description="Disordered" evidence="1">
    <location>
        <begin position="492"/>
        <end position="566"/>
    </location>
</feature>
<feature type="domain" description="C2H2-type" evidence="2">
    <location>
        <begin position="436"/>
        <end position="459"/>
    </location>
</feature>
<feature type="compositionally biased region" description="Pro residues" evidence="1">
    <location>
        <begin position="866"/>
        <end position="875"/>
    </location>
</feature>
<name>U1HKY7_ENDPU</name>
<dbReference type="InterPro" id="IPR013087">
    <property type="entry name" value="Znf_C2H2_type"/>
</dbReference>
<evidence type="ECO:0000313" key="3">
    <source>
        <dbReference type="EMBL" id="ERF70930.1"/>
    </source>
</evidence>